<keyword evidence="5 12" id="KW-0479">Metal-binding</keyword>
<proteinExistence type="inferred from homology"/>
<dbReference type="InterPro" id="IPR002139">
    <property type="entry name" value="Ribo/fructo_kinase"/>
</dbReference>
<comment type="subcellular location">
    <subcellularLocation>
        <location evidence="12">Cytoplasm</location>
    </subcellularLocation>
</comment>
<feature type="binding site" evidence="12">
    <location>
        <position position="254"/>
    </location>
    <ligand>
        <name>substrate</name>
    </ligand>
</feature>
<feature type="binding site" evidence="12">
    <location>
        <begin position="40"/>
        <end position="44"/>
    </location>
    <ligand>
        <name>substrate</name>
    </ligand>
</feature>
<comment type="similarity">
    <text evidence="12">Belongs to the carbohydrate kinase PfkB family. Ribokinase subfamily.</text>
</comment>
<organism evidence="14 15">
    <name type="scientific">Diplocloster modestus</name>
    <dbReference type="NCBI Taxonomy" id="2850322"/>
    <lineage>
        <taxon>Bacteria</taxon>
        <taxon>Bacillati</taxon>
        <taxon>Bacillota</taxon>
        <taxon>Clostridia</taxon>
        <taxon>Lachnospirales</taxon>
        <taxon>Lachnospiraceae</taxon>
        <taxon>Diplocloster</taxon>
    </lineage>
</organism>
<comment type="function">
    <text evidence="12">Catalyzes the phosphorylation of ribose at O-5 in a reaction requiring ATP and magnesium. The resulting D-ribose-5-phosphate can then be used either for sythesis of nucleotides, histidine, and tryptophan, or as a component of the pentose phosphate pathway.</text>
</comment>
<evidence type="ECO:0000256" key="12">
    <source>
        <dbReference type="HAMAP-Rule" id="MF_01987"/>
    </source>
</evidence>
<comment type="subunit">
    <text evidence="12">Homodimer.</text>
</comment>
<comment type="similarity">
    <text evidence="1">Belongs to the carbohydrate kinase pfkB family.</text>
</comment>
<dbReference type="NCBIfam" id="TIGR02152">
    <property type="entry name" value="D_ribokin_bact"/>
    <property type="match status" value="1"/>
</dbReference>
<feature type="binding site" evidence="12">
    <location>
        <position position="142"/>
    </location>
    <ligand>
        <name>substrate</name>
    </ligand>
</feature>
<dbReference type="EMBL" id="JAHQCX010000029">
    <property type="protein sequence ID" value="MBU9729099.1"/>
    <property type="molecule type" value="Genomic_DNA"/>
</dbReference>
<feature type="active site" description="Proton acceptor" evidence="12">
    <location>
        <position position="254"/>
    </location>
</feature>
<keyword evidence="7 12" id="KW-0418">Kinase</keyword>
<comment type="catalytic activity">
    <reaction evidence="12">
        <text>D-ribose + ATP = D-ribose 5-phosphate + ADP + H(+)</text>
        <dbReference type="Rhea" id="RHEA:13697"/>
        <dbReference type="ChEBI" id="CHEBI:15378"/>
        <dbReference type="ChEBI" id="CHEBI:30616"/>
        <dbReference type="ChEBI" id="CHEBI:47013"/>
        <dbReference type="ChEBI" id="CHEBI:78346"/>
        <dbReference type="ChEBI" id="CHEBI:456216"/>
        <dbReference type="EC" id="2.7.1.15"/>
    </reaction>
</comment>
<keyword evidence="4 12" id="KW-0808">Transferase</keyword>
<feature type="binding site" evidence="12">
    <location>
        <begin position="12"/>
        <end position="14"/>
    </location>
    <ligand>
        <name>substrate</name>
    </ligand>
</feature>
<feature type="binding site" evidence="12">
    <location>
        <position position="289"/>
    </location>
    <ligand>
        <name>K(+)</name>
        <dbReference type="ChEBI" id="CHEBI:29103"/>
    </ligand>
</feature>
<evidence type="ECO:0000256" key="11">
    <source>
        <dbReference type="ARBA" id="ARBA00023277"/>
    </source>
</evidence>
<feature type="binding site" evidence="12">
    <location>
        <position position="186"/>
    </location>
    <ligand>
        <name>ATP</name>
        <dbReference type="ChEBI" id="CHEBI:30616"/>
    </ligand>
</feature>
<dbReference type="HAMAP" id="MF_01987">
    <property type="entry name" value="Ribokinase"/>
    <property type="match status" value="1"/>
</dbReference>
<feature type="domain" description="Carbohydrate kinase PfkB" evidence="13">
    <location>
        <begin position="3"/>
        <end position="295"/>
    </location>
</feature>
<dbReference type="Proteomes" id="UP001314681">
    <property type="component" value="Unassembled WGS sequence"/>
</dbReference>
<dbReference type="SUPFAM" id="SSF53613">
    <property type="entry name" value="Ribokinase-like"/>
    <property type="match status" value="1"/>
</dbReference>
<dbReference type="CDD" id="cd01174">
    <property type="entry name" value="ribokinase"/>
    <property type="match status" value="1"/>
</dbReference>
<dbReference type="InterPro" id="IPR011611">
    <property type="entry name" value="PfkB_dom"/>
</dbReference>
<keyword evidence="11 12" id="KW-0119">Carbohydrate metabolism</keyword>
<evidence type="ECO:0000256" key="1">
    <source>
        <dbReference type="ARBA" id="ARBA00005380"/>
    </source>
</evidence>
<dbReference type="InterPro" id="IPR002173">
    <property type="entry name" value="Carboh/pur_kinase_PfkB_CS"/>
</dbReference>
<keyword evidence="10 12" id="KW-0630">Potassium</keyword>
<evidence type="ECO:0000313" key="14">
    <source>
        <dbReference type="EMBL" id="MBU9729099.1"/>
    </source>
</evidence>
<keyword evidence="9 12" id="KW-0460">Magnesium</keyword>
<dbReference type="PANTHER" id="PTHR10584:SF166">
    <property type="entry name" value="RIBOKINASE"/>
    <property type="match status" value="1"/>
</dbReference>
<dbReference type="PRINTS" id="PR00990">
    <property type="entry name" value="RIBOKINASE"/>
</dbReference>
<dbReference type="GO" id="GO:0004747">
    <property type="term" value="F:ribokinase activity"/>
    <property type="evidence" value="ECO:0007669"/>
    <property type="project" value="UniProtKB-EC"/>
</dbReference>
<evidence type="ECO:0000256" key="5">
    <source>
        <dbReference type="ARBA" id="ARBA00022723"/>
    </source>
</evidence>
<evidence type="ECO:0000256" key="7">
    <source>
        <dbReference type="ARBA" id="ARBA00022777"/>
    </source>
</evidence>
<keyword evidence="15" id="KW-1185">Reference proteome</keyword>
<keyword evidence="12" id="KW-0963">Cytoplasm</keyword>
<dbReference type="InterPro" id="IPR011877">
    <property type="entry name" value="Ribokinase"/>
</dbReference>
<protein>
    <recommendedName>
        <fullName evidence="3 12">Ribokinase</fullName>
        <shortName evidence="12">RK</shortName>
        <ecNumber evidence="2 12">2.7.1.15</ecNumber>
    </recommendedName>
</protein>
<dbReference type="InterPro" id="IPR029056">
    <property type="entry name" value="Ribokinase-like"/>
</dbReference>
<evidence type="ECO:0000256" key="6">
    <source>
        <dbReference type="ARBA" id="ARBA00022741"/>
    </source>
</evidence>
<dbReference type="PANTHER" id="PTHR10584">
    <property type="entry name" value="SUGAR KINASE"/>
    <property type="match status" value="1"/>
</dbReference>
<feature type="binding site" evidence="12">
    <location>
        <position position="248"/>
    </location>
    <ligand>
        <name>K(+)</name>
        <dbReference type="ChEBI" id="CHEBI:29103"/>
    </ligand>
</feature>
<dbReference type="Gene3D" id="3.40.1190.20">
    <property type="match status" value="1"/>
</dbReference>
<accession>A0ABS6KF55</accession>
<evidence type="ECO:0000256" key="4">
    <source>
        <dbReference type="ARBA" id="ARBA00022679"/>
    </source>
</evidence>
<feature type="binding site" evidence="12">
    <location>
        <position position="278"/>
    </location>
    <ligand>
        <name>ATP</name>
        <dbReference type="ChEBI" id="CHEBI:30616"/>
    </ligand>
</feature>
<sequence>MSKKVMVWGSYVADLTGKAPHLPRAGETVFGNWFKTGPGGKGSNQAVAAHRAGADVMLVTKLGKDTFGDHALDFYHENNISTDLILLDEDYDTGIALICVDENTGQNQILVVPGACTNFTAKDIETLRPKIVASDILLVQLEINLDALERVVKIGKQAGGMIVLNPAPARKISEELLSMVDIITPNEVEAEVLTGVSVFDEKSAQKAAEIFHANQVKTVVITMGKSGVFVSDGKKSKMVEARIVEAMDTTGAGDAFNGGFVTALAEGKDVFEAADFGNALASLSVQKFGTAPSMPFRQEIDNLFVPEMGNNEREV</sequence>
<keyword evidence="8 12" id="KW-0067">ATP-binding</keyword>
<evidence type="ECO:0000256" key="10">
    <source>
        <dbReference type="ARBA" id="ARBA00022958"/>
    </source>
</evidence>
<feature type="binding site" evidence="12">
    <location>
        <begin position="222"/>
        <end position="227"/>
    </location>
    <ligand>
        <name>ATP</name>
        <dbReference type="ChEBI" id="CHEBI:30616"/>
    </ligand>
</feature>
<feature type="binding site" evidence="12">
    <location>
        <position position="250"/>
    </location>
    <ligand>
        <name>K(+)</name>
        <dbReference type="ChEBI" id="CHEBI:29103"/>
    </ligand>
</feature>
<comment type="activity regulation">
    <text evidence="12">Activated by a monovalent cation that binds near, but not in, the active site. The most likely occupant of the site in vivo is potassium. Ion binding induces a conformational change that may alter substrate affinity.</text>
</comment>
<feature type="binding site" evidence="12">
    <location>
        <position position="284"/>
    </location>
    <ligand>
        <name>K(+)</name>
        <dbReference type="ChEBI" id="CHEBI:29103"/>
    </ligand>
</feature>
<reference evidence="14 15" key="1">
    <citation type="submission" date="2021-06" db="EMBL/GenBank/DDBJ databases">
        <title>Description of novel taxa of the family Lachnospiraceae.</title>
        <authorList>
            <person name="Chaplin A.V."/>
            <person name="Sokolova S.R."/>
            <person name="Pikina A.P."/>
            <person name="Korzhanova M."/>
            <person name="Belova V."/>
            <person name="Korostin D."/>
            <person name="Efimov B.A."/>
        </authorList>
    </citation>
    <scope>NUCLEOTIDE SEQUENCE [LARGE SCALE GENOMIC DNA]</scope>
    <source>
        <strain evidence="14 15">ASD4241</strain>
    </source>
</reference>
<dbReference type="PROSITE" id="PS00584">
    <property type="entry name" value="PFKB_KINASES_2"/>
    <property type="match status" value="1"/>
</dbReference>
<comment type="caution">
    <text evidence="12">Lacks conserved residue(s) required for the propagation of feature annotation.</text>
</comment>
<evidence type="ECO:0000256" key="3">
    <source>
        <dbReference type="ARBA" id="ARBA00016943"/>
    </source>
</evidence>
<comment type="cofactor">
    <cofactor evidence="12">
        <name>Mg(2+)</name>
        <dbReference type="ChEBI" id="CHEBI:18420"/>
    </cofactor>
    <text evidence="12">Requires a divalent cation, most likely magnesium in vivo, as an electrophilic catalyst to aid phosphoryl group transfer. It is the chelate of the metal and the nucleotide that is the actual substrate.</text>
</comment>
<feature type="binding site" evidence="12">
    <location>
        <position position="293"/>
    </location>
    <ligand>
        <name>K(+)</name>
        <dbReference type="ChEBI" id="CHEBI:29103"/>
    </ligand>
</feature>
<keyword evidence="6 12" id="KW-0547">Nucleotide-binding</keyword>
<dbReference type="RefSeq" id="WP_238727581.1">
    <property type="nucleotide sequence ID" value="NZ_JAHQCX010000029.1"/>
</dbReference>
<feature type="binding site" evidence="12">
    <location>
        <position position="287"/>
    </location>
    <ligand>
        <name>K(+)</name>
        <dbReference type="ChEBI" id="CHEBI:29103"/>
    </ligand>
</feature>
<evidence type="ECO:0000256" key="2">
    <source>
        <dbReference type="ARBA" id="ARBA00012035"/>
    </source>
</evidence>
<evidence type="ECO:0000256" key="9">
    <source>
        <dbReference type="ARBA" id="ARBA00022842"/>
    </source>
</evidence>
<comment type="pathway">
    <text evidence="12">Carbohydrate metabolism; D-ribose degradation; D-ribose 5-phosphate from beta-D-ribopyranose: step 2/2.</text>
</comment>
<name>A0ABS6KF55_9FIRM</name>
<dbReference type="Pfam" id="PF00294">
    <property type="entry name" value="PfkB"/>
    <property type="match status" value="1"/>
</dbReference>
<feature type="binding site" evidence="12">
    <location>
        <begin position="253"/>
        <end position="254"/>
    </location>
    <ligand>
        <name>ATP</name>
        <dbReference type="ChEBI" id="CHEBI:30616"/>
    </ligand>
</feature>
<comment type="caution">
    <text evidence="14">The sequence shown here is derived from an EMBL/GenBank/DDBJ whole genome shotgun (WGS) entry which is preliminary data.</text>
</comment>
<dbReference type="EC" id="2.7.1.15" evidence="2 12"/>
<evidence type="ECO:0000259" key="13">
    <source>
        <dbReference type="Pfam" id="PF00294"/>
    </source>
</evidence>
<gene>
    <name evidence="12 14" type="primary">rbsK</name>
    <name evidence="14" type="ORF">KTH90_24210</name>
</gene>
<evidence type="ECO:0000256" key="8">
    <source>
        <dbReference type="ARBA" id="ARBA00022840"/>
    </source>
</evidence>
<evidence type="ECO:0000313" key="15">
    <source>
        <dbReference type="Proteomes" id="UP001314681"/>
    </source>
</evidence>